<dbReference type="Proteomes" id="UP001055072">
    <property type="component" value="Unassembled WGS sequence"/>
</dbReference>
<name>A0ACB8U3U8_9APHY</name>
<sequence>MYGRGNSDESSGQPVDLSNSHEGARSFELVVEGLTELAMKLHQRYEKLRDLEDLNYTFAVTRLLSSIIPDSHPAKASALSNLAGARRARFERFDEMRDLEAAIAALSHAIELTPDWRPDQPLLLNNLSNLKAARFHRLGTLYDLDAAIKANTRAIELTPGDYPYKPEWLRLLSNAHETRFERLGTLDDLGATIIARRSAVDLTPDDHPDKPSRLKALGDAYKIRFQRLDNLDDLENALASQSRAIALTPDGHPDKPLLLNILGDTQRERGLRLATPDDLDVAIANLNKAIALTPDHHPGKSTWLSNLGVAQNTRFVVRGDAKDLKAAIETMTRVVLLTPDGDPKKPLRLANLGTAQHLLFERSGSLDDLETAVASKTQAVELLSDDSPEKPRFLNNLGISLRVRFRKVGDLDDWKMAIASYTKALELTPKGHTMRARLFEGLGNTHIARTHSSQGIFGDLFSAIHFYSSSLSEESGDPGTKMRSGTALIELLADPALPPEHEVLFGGSFAKQLLEVYQNVLDLIPQVIWLGHNVNRRYEEVVRLGNLSNQAAAAAIAAGQYTRAVEWLERGRSIVWSQVLHLRTPLEDLQRHDPELAARLERTSRALQSDNSTTQDLTWSETQLSVSLDTQTRSHYSLAAEYDKLLAEVRGIKGFANFLLPMTFSQLQSACASTHVVVVNVYESRCDALILHGPNCQVTHVPLSAFSSQQAEEMQTRLRNVLRNERLLGRFRGGEVAEEHPVDRGGRTRNPHNDDFIRKILSDLWIRVVNPVLETIAKFTKSNNDDALPHVTWCPTGPLVFLPLHAAGIYTERGPTKTAMDFAVSSYTPTLEALLKPRTLSKSRTTTRASNPRILIISQPNTPGKASIPNTKKEAELVQSLFPRSAKILDGEKAVVETVLKNMGAYEWIHLACHGGQNSQDPTQSEFALHDGPLKLSALMNKELPIAELAVLSACQTATGDEKLSEEAVHLAAAMLNVGYRSVIGTMWSISDRTAPEVARRFYESLRSQLDSGEEPQPAYALHVAIKRLHRTEDLIRWIPFVHYGL</sequence>
<proteinExistence type="predicted"/>
<gene>
    <name evidence="1" type="ORF">BDY19DRAFT_145523</name>
</gene>
<organism evidence="1 2">
    <name type="scientific">Irpex rosettiformis</name>
    <dbReference type="NCBI Taxonomy" id="378272"/>
    <lineage>
        <taxon>Eukaryota</taxon>
        <taxon>Fungi</taxon>
        <taxon>Dikarya</taxon>
        <taxon>Basidiomycota</taxon>
        <taxon>Agaricomycotina</taxon>
        <taxon>Agaricomycetes</taxon>
        <taxon>Polyporales</taxon>
        <taxon>Irpicaceae</taxon>
        <taxon>Irpex</taxon>
    </lineage>
</organism>
<accession>A0ACB8U3U8</accession>
<evidence type="ECO:0000313" key="1">
    <source>
        <dbReference type="EMBL" id="KAI0088764.1"/>
    </source>
</evidence>
<keyword evidence="2" id="KW-1185">Reference proteome</keyword>
<reference evidence="1" key="1">
    <citation type="journal article" date="2021" name="Environ. Microbiol.">
        <title>Gene family expansions and transcriptome signatures uncover fungal adaptations to wood decay.</title>
        <authorList>
            <person name="Hage H."/>
            <person name="Miyauchi S."/>
            <person name="Viragh M."/>
            <person name="Drula E."/>
            <person name="Min B."/>
            <person name="Chaduli D."/>
            <person name="Navarro D."/>
            <person name="Favel A."/>
            <person name="Norest M."/>
            <person name="Lesage-Meessen L."/>
            <person name="Balint B."/>
            <person name="Merenyi Z."/>
            <person name="de Eugenio L."/>
            <person name="Morin E."/>
            <person name="Martinez A.T."/>
            <person name="Baldrian P."/>
            <person name="Stursova M."/>
            <person name="Martinez M.J."/>
            <person name="Novotny C."/>
            <person name="Magnuson J.K."/>
            <person name="Spatafora J.W."/>
            <person name="Maurice S."/>
            <person name="Pangilinan J."/>
            <person name="Andreopoulos W."/>
            <person name="LaButti K."/>
            <person name="Hundley H."/>
            <person name="Na H."/>
            <person name="Kuo A."/>
            <person name="Barry K."/>
            <person name="Lipzen A."/>
            <person name="Henrissat B."/>
            <person name="Riley R."/>
            <person name="Ahrendt S."/>
            <person name="Nagy L.G."/>
            <person name="Grigoriev I.V."/>
            <person name="Martin F."/>
            <person name="Rosso M.N."/>
        </authorList>
    </citation>
    <scope>NUCLEOTIDE SEQUENCE</scope>
    <source>
        <strain evidence="1">CBS 384.51</strain>
    </source>
</reference>
<dbReference type="EMBL" id="MU274912">
    <property type="protein sequence ID" value="KAI0088764.1"/>
    <property type="molecule type" value="Genomic_DNA"/>
</dbReference>
<evidence type="ECO:0000313" key="2">
    <source>
        <dbReference type="Proteomes" id="UP001055072"/>
    </source>
</evidence>
<comment type="caution">
    <text evidence="1">The sequence shown here is derived from an EMBL/GenBank/DDBJ whole genome shotgun (WGS) entry which is preliminary data.</text>
</comment>
<protein>
    <submittedName>
        <fullName evidence="1">CHAT domain-containing protein</fullName>
    </submittedName>
</protein>